<dbReference type="KEGG" id="ams:AMIS_14630"/>
<dbReference type="EMBL" id="AP012319">
    <property type="protein sequence ID" value="BAL86683.1"/>
    <property type="molecule type" value="Genomic_DNA"/>
</dbReference>
<dbReference type="eggNOG" id="ENOG5032RDI">
    <property type="taxonomic scope" value="Bacteria"/>
</dbReference>
<dbReference type="Proteomes" id="UP000007882">
    <property type="component" value="Chromosome"/>
</dbReference>
<dbReference type="STRING" id="512565.AMIS_14630"/>
<dbReference type="RefSeq" id="WP_014441580.1">
    <property type="nucleotide sequence ID" value="NC_017093.1"/>
</dbReference>
<dbReference type="OrthoDB" id="3505460at2"/>
<dbReference type="PATRIC" id="fig|512565.3.peg.1470"/>
<protein>
    <recommendedName>
        <fullName evidence="1">DUF6879 domain-containing protein</fullName>
    </recommendedName>
</protein>
<name>I0H0Z6_ACTM4</name>
<gene>
    <name evidence="2" type="ordered locus">AMIS_14630</name>
</gene>
<dbReference type="Pfam" id="PF21806">
    <property type="entry name" value="DUF6879"/>
    <property type="match status" value="1"/>
</dbReference>
<evidence type="ECO:0000313" key="3">
    <source>
        <dbReference type="Proteomes" id="UP000007882"/>
    </source>
</evidence>
<reference evidence="2 3" key="1">
    <citation type="submission" date="2012-02" db="EMBL/GenBank/DDBJ databases">
        <title>Complete genome sequence of Actinoplanes missouriensis 431 (= NBRC 102363).</title>
        <authorList>
            <person name="Ohnishi Y."/>
            <person name="Ishikawa J."/>
            <person name="Sekine M."/>
            <person name="Hosoyama A."/>
            <person name="Harada T."/>
            <person name="Narita H."/>
            <person name="Hata T."/>
            <person name="Konno Y."/>
            <person name="Tutikane K."/>
            <person name="Fujita N."/>
            <person name="Horinouchi S."/>
            <person name="Hayakawa M."/>
        </authorList>
    </citation>
    <scope>NUCLEOTIDE SEQUENCE [LARGE SCALE GENOMIC DNA]</scope>
    <source>
        <strain evidence="3">ATCC 14538 / DSM 43046 / CBS 188.64 / JCM 3121 / NBRC 102363 / NCIMB 12654 / NRRL B-3342 / UNCC 431</strain>
    </source>
</reference>
<evidence type="ECO:0000259" key="1">
    <source>
        <dbReference type="Pfam" id="PF21806"/>
    </source>
</evidence>
<proteinExistence type="predicted"/>
<dbReference type="AlphaFoldDB" id="I0H0Z6"/>
<feature type="domain" description="DUF6879" evidence="1">
    <location>
        <begin position="198"/>
        <end position="319"/>
    </location>
</feature>
<organism evidence="2 3">
    <name type="scientific">Actinoplanes missouriensis (strain ATCC 14538 / DSM 43046 / CBS 188.64 / JCM 3121 / NBRC 102363 / NCIMB 12654 / NRRL B-3342 / UNCC 431)</name>
    <dbReference type="NCBI Taxonomy" id="512565"/>
    <lineage>
        <taxon>Bacteria</taxon>
        <taxon>Bacillati</taxon>
        <taxon>Actinomycetota</taxon>
        <taxon>Actinomycetes</taxon>
        <taxon>Micromonosporales</taxon>
        <taxon>Micromonosporaceae</taxon>
        <taxon>Actinoplanes</taxon>
    </lineage>
</organism>
<dbReference type="HOGENOM" id="CLU_072321_0_0_11"/>
<evidence type="ECO:0000313" key="2">
    <source>
        <dbReference type="EMBL" id="BAL86683.1"/>
    </source>
</evidence>
<keyword evidence="3" id="KW-1185">Reference proteome</keyword>
<dbReference type="InterPro" id="IPR049244">
    <property type="entry name" value="DUF6879"/>
</dbReference>
<sequence length="320" mass="35420">MSGLTVPAGNSGRRLSEVLRKVLIALITGGIAFSLTNLAQKDPLLSVTLSVLVGGSALVVQFLVEFEARLREVQLGQEDQAVQIKACVDERFRAISEATELFGLIEESAVQTELLSQLVRHSTKIGTDSPPLAHRLAQRELARMSDFLKELGDGAEAIYDGEDRDWLLSLAHSAVTSIDATSLTTVDGGGMWATDLGQRYLDSQRDAVRRGVKIRRIFIQDRPEPGGQTALDKIYRQHADVGIDVRVLDLSTASDLRRTSLFDFVLFDGVISYEVTTGTWLDENNPPIVVNTRLLLHPGRVEERGERFRELWEAARPRES</sequence>
<accession>I0H0Z6</accession>